<comment type="caution">
    <text evidence="2">The sequence shown here is derived from an EMBL/GenBank/DDBJ whole genome shotgun (WGS) entry which is preliminary data.</text>
</comment>
<dbReference type="Proteomes" id="UP001374579">
    <property type="component" value="Unassembled WGS sequence"/>
</dbReference>
<evidence type="ECO:0000313" key="2">
    <source>
        <dbReference type="EMBL" id="KAK7107945.1"/>
    </source>
</evidence>
<protein>
    <submittedName>
        <fullName evidence="2">Uncharacterized protein</fullName>
    </submittedName>
</protein>
<feature type="compositionally biased region" description="Basic and acidic residues" evidence="1">
    <location>
        <begin position="503"/>
        <end position="515"/>
    </location>
</feature>
<keyword evidence="3" id="KW-1185">Reference proteome</keyword>
<feature type="region of interest" description="Disordered" evidence="1">
    <location>
        <begin position="1"/>
        <end position="121"/>
    </location>
</feature>
<feature type="compositionally biased region" description="Basic and acidic residues" evidence="1">
    <location>
        <begin position="450"/>
        <end position="459"/>
    </location>
</feature>
<feature type="region of interest" description="Disordered" evidence="1">
    <location>
        <begin position="724"/>
        <end position="746"/>
    </location>
</feature>
<gene>
    <name evidence="2" type="ORF">V1264_015770</name>
</gene>
<feature type="compositionally biased region" description="Basic and acidic residues" evidence="1">
    <location>
        <begin position="338"/>
        <end position="349"/>
    </location>
</feature>
<evidence type="ECO:0000313" key="3">
    <source>
        <dbReference type="Proteomes" id="UP001374579"/>
    </source>
</evidence>
<feature type="compositionally biased region" description="Polar residues" evidence="1">
    <location>
        <begin position="289"/>
        <end position="302"/>
    </location>
</feature>
<dbReference type="InterPro" id="IPR013083">
    <property type="entry name" value="Znf_RING/FYVE/PHD"/>
</dbReference>
<dbReference type="EMBL" id="JBAMIC010000004">
    <property type="protein sequence ID" value="KAK7107945.1"/>
    <property type="molecule type" value="Genomic_DNA"/>
</dbReference>
<feature type="compositionally biased region" description="Basic and acidic residues" evidence="1">
    <location>
        <begin position="1"/>
        <end position="10"/>
    </location>
</feature>
<feature type="region of interest" description="Disordered" evidence="1">
    <location>
        <begin position="783"/>
        <end position="806"/>
    </location>
</feature>
<proteinExistence type="predicted"/>
<feature type="compositionally biased region" description="Polar residues" evidence="1">
    <location>
        <begin position="367"/>
        <end position="376"/>
    </location>
</feature>
<feature type="region of interest" description="Disordered" evidence="1">
    <location>
        <begin position="617"/>
        <end position="650"/>
    </location>
</feature>
<feature type="region of interest" description="Disordered" evidence="1">
    <location>
        <begin position="668"/>
        <end position="707"/>
    </location>
</feature>
<sequence length="874" mass="95919">MREGIQHCECSENCNENNAPTEDTTSEQKLENKTCQPPPLQKKKTSPTENDEEHPTNDESIEGSTVEVSAEPRLKAPGSGCTDSEAPPQVTAALLIPRQEETEPRKETKPAVEHDEVSGKVSGNLDKLKNFVTQGKQRLNSLFYTVSHRFRRHRDPSAPSRNALPCESEWKAEREGCRDSGSGSDFLNSFEEHVPENLSPAAAASVPCETSAATSPGQPSVEDPAPESHKETDQVDDGPRNSTEKYPCENTDSSGVETCDDAPPDEATSSQNVTEKPDEGEDFQIAAPDTSSSSQNCTVNQENEGEDLEASVQELQVTDAGTIQHRRAVENVDETVDKEDGAQRGEKEPSSISSTAAFGQVGAKNGLSPTNRNPPSDQEDAAGNKATSRQRGKEEQAAGGFSEQPCLRQEKEHVTDVAIEADECSKEAQNSVDAQLHEKYLNQGTNCHVPDLDTNKGYEPRQNLPQLRIMESEFNHETTQDVCEPTASKGSLNHDAIQSSSARNDHELGLEDERSLTTPTGNDDERELNHDQQPEVAESTTHEPYSIDETNQSVSPRNNSEPYPSHETERVVAVVSVTETTLNNDTNQDATTRINSRQNLNQDRNQASVYHAINESHASNEIPNSNIEPNQGSAEQSNSEQGLNNGTEQGFQVQNYDDSLLNQEIHHDTQGNQNEPPDIVNAGNPESQQEDNNLPAQEPGWNHGPREAYQPTVIGVRLRQPTAHSGTTRELESVAGASAQQTVRSRSVEMVDLRNGQRVHDRQHDAVQRTGCLREVLELVRLPRPAPPSTNDSSMPAQQSENPGDSSLLQLITRFRSQLSPRGHQMCLHCDERPPDTILLNCHHCVFCRACARLASYCPLPGCDVATLGFIFLH</sequence>
<feature type="region of interest" description="Disordered" evidence="1">
    <location>
        <begin position="444"/>
        <end position="463"/>
    </location>
</feature>
<feature type="compositionally biased region" description="Polar residues" evidence="1">
    <location>
        <begin position="789"/>
        <end position="806"/>
    </location>
</feature>
<dbReference type="Gene3D" id="3.30.40.10">
    <property type="entry name" value="Zinc/RING finger domain, C3HC4 (zinc finger)"/>
    <property type="match status" value="1"/>
</dbReference>
<accession>A0AAN9GIE1</accession>
<name>A0AAN9GIE1_9CAEN</name>
<feature type="compositionally biased region" description="Basic and acidic residues" evidence="1">
    <location>
        <begin position="226"/>
        <end position="247"/>
    </location>
</feature>
<feature type="compositionally biased region" description="Polar residues" evidence="1">
    <location>
        <begin position="577"/>
        <end position="602"/>
    </location>
</feature>
<dbReference type="AlphaFoldDB" id="A0AAN9GIE1"/>
<feature type="region of interest" description="Disordered" evidence="1">
    <location>
        <begin position="500"/>
        <end position="602"/>
    </location>
</feature>
<feature type="compositionally biased region" description="Basic and acidic residues" evidence="1">
    <location>
        <begin position="168"/>
        <end position="178"/>
    </location>
</feature>
<reference evidence="2 3" key="1">
    <citation type="submission" date="2024-02" db="EMBL/GenBank/DDBJ databases">
        <title>Chromosome-scale genome assembly of the rough periwinkle Littorina saxatilis.</title>
        <authorList>
            <person name="De Jode A."/>
            <person name="Faria R."/>
            <person name="Formenti G."/>
            <person name="Sims Y."/>
            <person name="Smith T.P."/>
            <person name="Tracey A."/>
            <person name="Wood J.M.D."/>
            <person name="Zagrodzka Z.B."/>
            <person name="Johannesson K."/>
            <person name="Butlin R.K."/>
            <person name="Leder E.H."/>
        </authorList>
    </citation>
    <scope>NUCLEOTIDE SEQUENCE [LARGE SCALE GENOMIC DNA]</scope>
    <source>
        <strain evidence="2">Snail1</strain>
        <tissue evidence="2">Muscle</tissue>
    </source>
</reference>
<feature type="compositionally biased region" description="Polar residues" evidence="1">
    <location>
        <begin position="684"/>
        <end position="695"/>
    </location>
</feature>
<feature type="compositionally biased region" description="Basic and acidic residues" evidence="1">
    <location>
        <begin position="98"/>
        <end position="118"/>
    </location>
</feature>
<feature type="compositionally biased region" description="Polar residues" evidence="1">
    <location>
        <begin position="538"/>
        <end position="562"/>
    </location>
</feature>
<evidence type="ECO:0000256" key="1">
    <source>
        <dbReference type="SAM" id="MobiDB-lite"/>
    </source>
</evidence>
<feature type="region of interest" description="Disordered" evidence="1">
    <location>
        <begin position="150"/>
        <end position="413"/>
    </location>
</feature>
<organism evidence="2 3">
    <name type="scientific">Littorina saxatilis</name>
    <dbReference type="NCBI Taxonomy" id="31220"/>
    <lineage>
        <taxon>Eukaryota</taxon>
        <taxon>Metazoa</taxon>
        <taxon>Spiralia</taxon>
        <taxon>Lophotrochozoa</taxon>
        <taxon>Mollusca</taxon>
        <taxon>Gastropoda</taxon>
        <taxon>Caenogastropoda</taxon>
        <taxon>Littorinimorpha</taxon>
        <taxon>Littorinoidea</taxon>
        <taxon>Littorinidae</taxon>
        <taxon>Littorina</taxon>
    </lineage>
</organism>